<dbReference type="GO" id="GO:0034045">
    <property type="term" value="C:phagophore assembly site membrane"/>
    <property type="evidence" value="ECO:0007669"/>
    <property type="project" value="TreeGrafter"/>
</dbReference>
<keyword evidence="1 3" id="KW-0547">Nucleotide-binding</keyword>
<evidence type="ECO:0000259" key="6">
    <source>
        <dbReference type="PROSITE" id="PS50011"/>
    </source>
</evidence>
<dbReference type="PROSITE" id="PS50011">
    <property type="entry name" value="PROTEIN_KINASE_DOM"/>
    <property type="match status" value="1"/>
</dbReference>
<dbReference type="InterPro" id="IPR000719">
    <property type="entry name" value="Prot_kinase_dom"/>
</dbReference>
<proteinExistence type="inferred from homology"/>
<evidence type="ECO:0000256" key="1">
    <source>
        <dbReference type="ARBA" id="ARBA00022741"/>
    </source>
</evidence>
<dbReference type="Pfam" id="PF00069">
    <property type="entry name" value="Pkinase"/>
    <property type="match status" value="1"/>
</dbReference>
<evidence type="ECO:0000256" key="3">
    <source>
        <dbReference type="PROSITE-ProRule" id="PRU10141"/>
    </source>
</evidence>
<dbReference type="PROSITE" id="PS00107">
    <property type="entry name" value="PROTEIN_KINASE_ATP"/>
    <property type="match status" value="1"/>
</dbReference>
<dbReference type="GO" id="GO:0005776">
    <property type="term" value="C:autophagosome"/>
    <property type="evidence" value="ECO:0007669"/>
    <property type="project" value="TreeGrafter"/>
</dbReference>
<evidence type="ECO:0000256" key="4">
    <source>
        <dbReference type="RuleBase" id="RU000304"/>
    </source>
</evidence>
<dbReference type="GO" id="GO:0048675">
    <property type="term" value="P:axon extension"/>
    <property type="evidence" value="ECO:0007669"/>
    <property type="project" value="TreeGrafter"/>
</dbReference>
<feature type="compositionally biased region" description="Polar residues" evidence="5">
    <location>
        <begin position="338"/>
        <end position="351"/>
    </location>
</feature>
<feature type="binding site" evidence="3">
    <location>
        <position position="92"/>
    </location>
    <ligand>
        <name>ATP</name>
        <dbReference type="ChEBI" id="CHEBI:30616"/>
    </ligand>
</feature>
<keyword evidence="8" id="KW-1185">Reference proteome</keyword>
<evidence type="ECO:0000256" key="5">
    <source>
        <dbReference type="SAM" id="MobiDB-lite"/>
    </source>
</evidence>
<dbReference type="PROSITE" id="PS00108">
    <property type="entry name" value="PROTEIN_KINASE_ST"/>
    <property type="match status" value="1"/>
</dbReference>
<feature type="domain" description="Protein kinase" evidence="6">
    <location>
        <begin position="62"/>
        <end position="329"/>
    </location>
</feature>
<keyword evidence="2 3" id="KW-0067">ATP-binding</keyword>
<sequence>MANFVYELANRLKQCITVKLVGVSYAHMVLVGDNVPRGSIASQLPEFTGEVVQLSNGYEYVDSFASFIGLGSFGVVFKGYSAKHQTDVAIKKMSKQNVKDNELRVIRSLNNAYLVGVLDICELDEVTCCLVMELCDGDLENHIRHHSNDGRLNSANLRVLIDNIARGYKGLFDLKIVHRDIKPQNILIKYVSKSKQLSAAKITDFGIARTLDSEGADLCNVAGTLFYMAPEVGANLLKTCQYDSKVDMWSIGCLLYQCVTGEIPFDECFLCKLFLYTAGANYDAYDPPELPETTNEEIGDMIHSLLEIDSSRRCTPVQFYDKATSAPITPDIDDERSIYTSPTPVSRSLKA</sequence>
<dbReference type="GO" id="GO:0005524">
    <property type="term" value="F:ATP binding"/>
    <property type="evidence" value="ECO:0007669"/>
    <property type="project" value="UniProtKB-UniRule"/>
</dbReference>
<dbReference type="PANTHER" id="PTHR24348">
    <property type="entry name" value="SERINE/THREONINE-PROTEIN KINASE UNC-51-RELATED"/>
    <property type="match status" value="1"/>
</dbReference>
<dbReference type="GO" id="GO:0061709">
    <property type="term" value="P:reticulophagy"/>
    <property type="evidence" value="ECO:0007669"/>
    <property type="project" value="TreeGrafter"/>
</dbReference>
<keyword evidence="7" id="KW-0418">Kinase</keyword>
<dbReference type="InterPro" id="IPR017441">
    <property type="entry name" value="Protein_kinase_ATP_BS"/>
</dbReference>
<dbReference type="GO" id="GO:0004674">
    <property type="term" value="F:protein serine/threonine kinase activity"/>
    <property type="evidence" value="ECO:0007669"/>
    <property type="project" value="UniProtKB-KW"/>
</dbReference>
<feature type="non-terminal residue" evidence="7">
    <location>
        <position position="351"/>
    </location>
</feature>
<protein>
    <submittedName>
        <fullName evidence="7">Kinase domain protein</fullName>
    </submittedName>
</protein>
<dbReference type="Proteomes" id="UP000230423">
    <property type="component" value="Unassembled WGS sequence"/>
</dbReference>
<dbReference type="GO" id="GO:0010508">
    <property type="term" value="P:positive regulation of autophagy"/>
    <property type="evidence" value="ECO:0007669"/>
    <property type="project" value="TreeGrafter"/>
</dbReference>
<dbReference type="GO" id="GO:0042594">
    <property type="term" value="P:response to starvation"/>
    <property type="evidence" value="ECO:0007669"/>
    <property type="project" value="TreeGrafter"/>
</dbReference>
<dbReference type="PANTHER" id="PTHR24348:SF45">
    <property type="entry name" value="PROTEIN KINASE DOMAIN-CONTAINING PROTEIN"/>
    <property type="match status" value="1"/>
</dbReference>
<feature type="region of interest" description="Disordered" evidence="5">
    <location>
        <begin position="326"/>
        <end position="351"/>
    </location>
</feature>
<keyword evidence="4" id="KW-0723">Serine/threonine-protein kinase</keyword>
<comment type="similarity">
    <text evidence="4">Belongs to the protein kinase superfamily.</text>
</comment>
<dbReference type="GO" id="GO:0000045">
    <property type="term" value="P:autophagosome assembly"/>
    <property type="evidence" value="ECO:0007669"/>
    <property type="project" value="TreeGrafter"/>
</dbReference>
<dbReference type="SMART" id="SM00220">
    <property type="entry name" value="S_TKc"/>
    <property type="match status" value="1"/>
</dbReference>
<dbReference type="Gene3D" id="1.10.510.10">
    <property type="entry name" value="Transferase(Phosphotransferase) domain 1"/>
    <property type="match status" value="1"/>
</dbReference>
<dbReference type="OrthoDB" id="346907at2759"/>
<dbReference type="SUPFAM" id="SSF56112">
    <property type="entry name" value="Protein kinase-like (PK-like)"/>
    <property type="match status" value="1"/>
</dbReference>
<organism evidence="7 8">
    <name type="scientific">Teladorsagia circumcincta</name>
    <name type="common">Brown stomach worm</name>
    <name type="synonym">Ostertagia circumcincta</name>
    <dbReference type="NCBI Taxonomy" id="45464"/>
    <lineage>
        <taxon>Eukaryota</taxon>
        <taxon>Metazoa</taxon>
        <taxon>Ecdysozoa</taxon>
        <taxon>Nematoda</taxon>
        <taxon>Chromadorea</taxon>
        <taxon>Rhabditida</taxon>
        <taxon>Rhabditina</taxon>
        <taxon>Rhabditomorpha</taxon>
        <taxon>Strongyloidea</taxon>
        <taxon>Trichostrongylidae</taxon>
        <taxon>Teladorsagia</taxon>
    </lineage>
</organism>
<dbReference type="GO" id="GO:0000422">
    <property type="term" value="P:autophagy of mitochondrion"/>
    <property type="evidence" value="ECO:0007669"/>
    <property type="project" value="TreeGrafter"/>
</dbReference>
<dbReference type="EMBL" id="KZ353725">
    <property type="protein sequence ID" value="PIO61370.1"/>
    <property type="molecule type" value="Genomic_DNA"/>
</dbReference>
<evidence type="ECO:0000313" key="8">
    <source>
        <dbReference type="Proteomes" id="UP000230423"/>
    </source>
</evidence>
<evidence type="ECO:0000313" key="7">
    <source>
        <dbReference type="EMBL" id="PIO61370.1"/>
    </source>
</evidence>
<name>A0A2G9TVV0_TELCI</name>
<dbReference type="GO" id="GO:0005829">
    <property type="term" value="C:cytosol"/>
    <property type="evidence" value="ECO:0007669"/>
    <property type="project" value="TreeGrafter"/>
</dbReference>
<reference evidence="7 8" key="1">
    <citation type="submission" date="2015-09" db="EMBL/GenBank/DDBJ databases">
        <title>Draft genome of the parasitic nematode Teladorsagia circumcincta isolate WARC Sus (inbred).</title>
        <authorList>
            <person name="Mitreva M."/>
        </authorList>
    </citation>
    <scope>NUCLEOTIDE SEQUENCE [LARGE SCALE GENOMIC DNA]</scope>
    <source>
        <strain evidence="7 8">S</strain>
    </source>
</reference>
<keyword evidence="7" id="KW-0808">Transferase</keyword>
<dbReference type="InterPro" id="IPR008271">
    <property type="entry name" value="Ser/Thr_kinase_AS"/>
</dbReference>
<dbReference type="InterPro" id="IPR011009">
    <property type="entry name" value="Kinase-like_dom_sf"/>
</dbReference>
<accession>A0A2G9TVV0</accession>
<gene>
    <name evidence="7" type="ORF">TELCIR_17108</name>
</gene>
<dbReference type="GO" id="GO:0034727">
    <property type="term" value="P:piecemeal microautophagy of the nucleus"/>
    <property type="evidence" value="ECO:0007669"/>
    <property type="project" value="TreeGrafter"/>
</dbReference>
<dbReference type="AlphaFoldDB" id="A0A2G9TVV0"/>
<evidence type="ECO:0000256" key="2">
    <source>
        <dbReference type="ARBA" id="ARBA00022840"/>
    </source>
</evidence>
<dbReference type="InterPro" id="IPR045269">
    <property type="entry name" value="Atg1-like"/>
</dbReference>